<dbReference type="InterPro" id="IPR001872">
    <property type="entry name" value="Peptidase_A8"/>
</dbReference>
<evidence type="ECO:0000256" key="2">
    <source>
        <dbReference type="ARBA" id="ARBA00022475"/>
    </source>
</evidence>
<feature type="active site" evidence="9">
    <location>
        <position position="110"/>
    </location>
</feature>
<evidence type="ECO:0000256" key="7">
    <source>
        <dbReference type="ARBA" id="ARBA00022989"/>
    </source>
</evidence>
<keyword evidence="5 9" id="KW-0064">Aspartyl protease</keyword>
<dbReference type="GO" id="GO:0006508">
    <property type="term" value="P:proteolysis"/>
    <property type="evidence" value="ECO:0007669"/>
    <property type="project" value="UniProtKB-KW"/>
</dbReference>
<evidence type="ECO:0000256" key="1">
    <source>
        <dbReference type="ARBA" id="ARBA00006139"/>
    </source>
</evidence>
<dbReference type="AlphaFoldDB" id="A0A848BVF7"/>
<comment type="similarity">
    <text evidence="1 9 11">Belongs to the peptidase A8 family.</text>
</comment>
<evidence type="ECO:0000256" key="5">
    <source>
        <dbReference type="ARBA" id="ARBA00022750"/>
    </source>
</evidence>
<dbReference type="PROSITE" id="PS00855">
    <property type="entry name" value="SPASE_II"/>
    <property type="match status" value="1"/>
</dbReference>
<feature type="transmembrane region" description="Helical" evidence="9">
    <location>
        <begin position="83"/>
        <end position="100"/>
    </location>
</feature>
<dbReference type="UniPathway" id="UPA00665"/>
<keyword evidence="8 9" id="KW-0472">Membrane</keyword>
<dbReference type="PANTHER" id="PTHR33695">
    <property type="entry name" value="LIPOPROTEIN SIGNAL PEPTIDASE"/>
    <property type="match status" value="1"/>
</dbReference>
<dbReference type="OrthoDB" id="9810259at2"/>
<evidence type="ECO:0000256" key="9">
    <source>
        <dbReference type="HAMAP-Rule" id="MF_00161"/>
    </source>
</evidence>
<proteinExistence type="inferred from homology"/>
<dbReference type="Proteomes" id="UP001605989">
    <property type="component" value="Unassembled WGS sequence"/>
</dbReference>
<dbReference type="EMBL" id="JBIEKR010000009">
    <property type="protein sequence ID" value="MFG6273649.1"/>
    <property type="molecule type" value="Genomic_DNA"/>
</dbReference>
<dbReference type="GO" id="GO:0005886">
    <property type="term" value="C:plasma membrane"/>
    <property type="evidence" value="ECO:0007669"/>
    <property type="project" value="UniProtKB-SubCell"/>
</dbReference>
<keyword evidence="15" id="KW-1185">Reference proteome</keyword>
<reference evidence="12 15" key="2">
    <citation type="submission" date="2024-10" db="EMBL/GenBank/DDBJ databases">
        <authorList>
            <person name="Sang B.-I."/>
            <person name="Prabhaharan D."/>
        </authorList>
    </citation>
    <scope>NUCLEOTIDE SEQUENCE [LARGE SCALE GENOMIC DNA]</scope>
    <source>
        <strain evidence="12 15">MH</strain>
    </source>
</reference>
<name>A0A848BVF7_9FIRM</name>
<dbReference type="Proteomes" id="UP000591071">
    <property type="component" value="Unassembled WGS sequence"/>
</dbReference>
<evidence type="ECO:0000256" key="6">
    <source>
        <dbReference type="ARBA" id="ARBA00022801"/>
    </source>
</evidence>
<reference evidence="13 14" key="1">
    <citation type="submission" date="2020-04" db="EMBL/GenBank/DDBJ databases">
        <authorList>
            <person name="Hitch T.C.A."/>
            <person name="Wylensek D."/>
            <person name="Clavel T."/>
        </authorList>
    </citation>
    <scope>NUCLEOTIDE SEQUENCE [LARGE SCALE GENOMIC DNA]</scope>
    <source>
        <strain evidence="13 14">Oil-RF-744-FAT-WT-6-1</strain>
    </source>
</reference>
<dbReference type="Pfam" id="PF01252">
    <property type="entry name" value="Peptidase_A8"/>
    <property type="match status" value="1"/>
</dbReference>
<evidence type="ECO:0000256" key="10">
    <source>
        <dbReference type="RuleBase" id="RU000594"/>
    </source>
</evidence>
<keyword evidence="7 9" id="KW-1133">Transmembrane helix</keyword>
<dbReference type="PRINTS" id="PR00781">
    <property type="entry name" value="LIPOSIGPTASE"/>
</dbReference>
<comment type="caution">
    <text evidence="9">Lacks conserved residue(s) required for the propagation of feature annotation.</text>
</comment>
<comment type="catalytic activity">
    <reaction evidence="9 10">
        <text>Release of signal peptides from bacterial membrane prolipoproteins. Hydrolyzes -Xaa-Yaa-Zaa-|-(S,diacylglyceryl)Cys-, in which Xaa is hydrophobic (preferably Leu), and Yaa (Ala or Ser) and Zaa (Gly or Ala) have small, neutral side chains.</text>
        <dbReference type="EC" id="3.4.23.36"/>
    </reaction>
</comment>
<protein>
    <recommendedName>
        <fullName evidence="9">Lipoprotein signal peptidase</fullName>
        <ecNumber evidence="9">3.4.23.36</ecNumber>
    </recommendedName>
    <alternativeName>
        <fullName evidence="9">Prolipoprotein signal peptidase</fullName>
    </alternativeName>
    <alternativeName>
        <fullName evidence="9">Signal peptidase II</fullName>
        <shortName evidence="9">SPase II</shortName>
    </alternativeName>
</protein>
<gene>
    <name evidence="9 13" type="primary">lspA</name>
    <name evidence="12" type="ORF">ACGTZG_10640</name>
    <name evidence="13" type="ORF">HF872_11490</name>
</gene>
<feature type="transmembrane region" description="Helical" evidence="9">
    <location>
        <begin position="58"/>
        <end position="74"/>
    </location>
</feature>
<evidence type="ECO:0000313" key="14">
    <source>
        <dbReference type="Proteomes" id="UP000591071"/>
    </source>
</evidence>
<keyword evidence="2 9" id="KW-1003">Cell membrane</keyword>
<dbReference type="KEGG" id="mhw:ACT01_01610"/>
<comment type="subcellular location">
    <subcellularLocation>
        <location evidence="9">Cell membrane</location>
        <topology evidence="9">Multi-pass membrane protein</topology>
    </subcellularLocation>
</comment>
<keyword evidence="4 9" id="KW-0812">Transmembrane</keyword>
<evidence type="ECO:0000256" key="11">
    <source>
        <dbReference type="RuleBase" id="RU004181"/>
    </source>
</evidence>
<dbReference type="RefSeq" id="WP_075581475.1">
    <property type="nucleotide sequence ID" value="NZ_CP011940.1"/>
</dbReference>
<dbReference type="HAMAP" id="MF_00161">
    <property type="entry name" value="LspA"/>
    <property type="match status" value="1"/>
</dbReference>
<evidence type="ECO:0000256" key="4">
    <source>
        <dbReference type="ARBA" id="ARBA00022692"/>
    </source>
</evidence>
<dbReference type="NCBIfam" id="TIGR00077">
    <property type="entry name" value="lspA"/>
    <property type="match status" value="1"/>
</dbReference>
<accession>A0A848BVF7</accession>
<evidence type="ECO:0000256" key="8">
    <source>
        <dbReference type="ARBA" id="ARBA00023136"/>
    </source>
</evidence>
<keyword evidence="3 9" id="KW-0645">Protease</keyword>
<organism evidence="13 14">
    <name type="scientific">Megasphaera hexanoica</name>
    <dbReference type="NCBI Taxonomy" id="1675036"/>
    <lineage>
        <taxon>Bacteria</taxon>
        <taxon>Bacillati</taxon>
        <taxon>Bacillota</taxon>
        <taxon>Negativicutes</taxon>
        <taxon>Veillonellales</taxon>
        <taxon>Veillonellaceae</taxon>
        <taxon>Megasphaera</taxon>
    </lineage>
</organism>
<feature type="transmembrane region" description="Helical" evidence="9">
    <location>
        <begin position="120"/>
        <end position="139"/>
    </location>
</feature>
<sequence>MYVFAIALLVTLLDQGSKVWIRQCMELHESIPVLPGFFHITYILNKGAAFGILENQRWVFLAIALLLFVLYGLFRKKLPQNGWVYTGAGLLLGGALGNALDRFLRGAVTDFFDFRIWPVFNVADIGIVAGVALLLWYCWTHHSD</sequence>
<dbReference type="GO" id="GO:0004190">
    <property type="term" value="F:aspartic-type endopeptidase activity"/>
    <property type="evidence" value="ECO:0007669"/>
    <property type="project" value="UniProtKB-UniRule"/>
</dbReference>
<dbReference type="PANTHER" id="PTHR33695:SF1">
    <property type="entry name" value="LIPOPROTEIN SIGNAL PEPTIDASE"/>
    <property type="match status" value="1"/>
</dbReference>
<comment type="pathway">
    <text evidence="9">Protein modification; lipoprotein biosynthesis (signal peptide cleavage).</text>
</comment>
<dbReference type="EMBL" id="JABAFG010000025">
    <property type="protein sequence ID" value="NME29230.1"/>
    <property type="molecule type" value="Genomic_DNA"/>
</dbReference>
<evidence type="ECO:0000313" key="15">
    <source>
        <dbReference type="Proteomes" id="UP001605989"/>
    </source>
</evidence>
<comment type="function">
    <text evidence="9 10">This protein specifically catalyzes the removal of signal peptides from prolipoproteins.</text>
</comment>
<feature type="active site" evidence="9">
    <location>
        <position position="124"/>
    </location>
</feature>
<evidence type="ECO:0000313" key="12">
    <source>
        <dbReference type="EMBL" id="MFG6273649.1"/>
    </source>
</evidence>
<comment type="caution">
    <text evidence="13">The sequence shown here is derived from an EMBL/GenBank/DDBJ whole genome shotgun (WGS) entry which is preliminary data.</text>
</comment>
<evidence type="ECO:0000256" key="3">
    <source>
        <dbReference type="ARBA" id="ARBA00022670"/>
    </source>
</evidence>
<evidence type="ECO:0000313" key="13">
    <source>
        <dbReference type="EMBL" id="NME29230.1"/>
    </source>
</evidence>
<dbReference type="EC" id="3.4.23.36" evidence="9"/>
<keyword evidence="6 9" id="KW-0378">Hydrolase</keyword>